<dbReference type="AlphaFoldDB" id="A0A6A6J6P7"/>
<sequence length="91" mass="10019">MRSSIFLSVGKVCFVGFVWRGHSLCMISTRSAAAIQAAGSVCCFSLLITDLGTQGFRFFFFDLPSFCLQFAEISEKGSASWFHKNKATEST</sequence>
<name>A0A6A6J6P7_WESOR</name>
<evidence type="ECO:0000313" key="1">
    <source>
        <dbReference type="EMBL" id="KAF2272075.1"/>
    </source>
</evidence>
<organism evidence="1 2">
    <name type="scientific">Westerdykella ornata</name>
    <dbReference type="NCBI Taxonomy" id="318751"/>
    <lineage>
        <taxon>Eukaryota</taxon>
        <taxon>Fungi</taxon>
        <taxon>Dikarya</taxon>
        <taxon>Ascomycota</taxon>
        <taxon>Pezizomycotina</taxon>
        <taxon>Dothideomycetes</taxon>
        <taxon>Pleosporomycetidae</taxon>
        <taxon>Pleosporales</taxon>
        <taxon>Sporormiaceae</taxon>
        <taxon>Westerdykella</taxon>
    </lineage>
</organism>
<protein>
    <submittedName>
        <fullName evidence="1">Uncharacterized protein</fullName>
    </submittedName>
</protein>
<gene>
    <name evidence="1" type="ORF">EI97DRAFT_235817</name>
</gene>
<dbReference type="GeneID" id="54547171"/>
<keyword evidence="2" id="KW-1185">Reference proteome</keyword>
<dbReference type="RefSeq" id="XP_033649614.1">
    <property type="nucleotide sequence ID" value="XM_033793996.1"/>
</dbReference>
<accession>A0A6A6J6P7</accession>
<proteinExistence type="predicted"/>
<evidence type="ECO:0000313" key="2">
    <source>
        <dbReference type="Proteomes" id="UP000800097"/>
    </source>
</evidence>
<dbReference type="Proteomes" id="UP000800097">
    <property type="component" value="Unassembled WGS sequence"/>
</dbReference>
<dbReference type="EMBL" id="ML986527">
    <property type="protein sequence ID" value="KAF2272075.1"/>
    <property type="molecule type" value="Genomic_DNA"/>
</dbReference>
<reference evidence="1" key="1">
    <citation type="journal article" date="2020" name="Stud. Mycol.">
        <title>101 Dothideomycetes genomes: a test case for predicting lifestyles and emergence of pathogens.</title>
        <authorList>
            <person name="Haridas S."/>
            <person name="Albert R."/>
            <person name="Binder M."/>
            <person name="Bloem J."/>
            <person name="Labutti K."/>
            <person name="Salamov A."/>
            <person name="Andreopoulos B."/>
            <person name="Baker S."/>
            <person name="Barry K."/>
            <person name="Bills G."/>
            <person name="Bluhm B."/>
            <person name="Cannon C."/>
            <person name="Castanera R."/>
            <person name="Culley D."/>
            <person name="Daum C."/>
            <person name="Ezra D."/>
            <person name="Gonzalez J."/>
            <person name="Henrissat B."/>
            <person name="Kuo A."/>
            <person name="Liang C."/>
            <person name="Lipzen A."/>
            <person name="Lutzoni F."/>
            <person name="Magnuson J."/>
            <person name="Mondo S."/>
            <person name="Nolan M."/>
            <person name="Ohm R."/>
            <person name="Pangilinan J."/>
            <person name="Park H.-J."/>
            <person name="Ramirez L."/>
            <person name="Alfaro M."/>
            <person name="Sun H."/>
            <person name="Tritt A."/>
            <person name="Yoshinaga Y."/>
            <person name="Zwiers L.-H."/>
            <person name="Turgeon B."/>
            <person name="Goodwin S."/>
            <person name="Spatafora J."/>
            <person name="Crous P."/>
            <person name="Grigoriev I."/>
        </authorList>
    </citation>
    <scope>NUCLEOTIDE SEQUENCE</scope>
    <source>
        <strain evidence="1">CBS 379.55</strain>
    </source>
</reference>